<keyword evidence="4" id="KW-0067">ATP-binding</keyword>
<keyword evidence="12" id="KW-1185">Reference proteome</keyword>
<protein>
    <submittedName>
        <fullName evidence="11">Type I secretion system permease/ATPase</fullName>
    </submittedName>
</protein>
<evidence type="ECO:0000256" key="6">
    <source>
        <dbReference type="ARBA" id="ARBA00023136"/>
    </source>
</evidence>
<feature type="transmembrane region" description="Helical" evidence="8">
    <location>
        <begin position="147"/>
        <end position="176"/>
    </location>
</feature>
<dbReference type="InterPro" id="IPR047957">
    <property type="entry name" value="ABC_AprD-like_6TM"/>
</dbReference>
<dbReference type="InterPro" id="IPR003593">
    <property type="entry name" value="AAA+_ATPase"/>
</dbReference>
<dbReference type="InterPro" id="IPR039421">
    <property type="entry name" value="Type_1_exporter"/>
</dbReference>
<evidence type="ECO:0000313" key="11">
    <source>
        <dbReference type="EMBL" id="WWO40086.1"/>
    </source>
</evidence>
<dbReference type="PANTHER" id="PTHR24221:SF248">
    <property type="entry name" value="ABC TRANSPORTER TRANSMEMBRANE REGION"/>
    <property type="match status" value="1"/>
</dbReference>
<dbReference type="SUPFAM" id="SSF90123">
    <property type="entry name" value="ABC transporter transmembrane region"/>
    <property type="match status" value="1"/>
</dbReference>
<evidence type="ECO:0000259" key="10">
    <source>
        <dbReference type="PROSITE" id="PS50929"/>
    </source>
</evidence>
<dbReference type="Gene3D" id="1.20.1560.10">
    <property type="entry name" value="ABC transporter type 1, transmembrane domain"/>
    <property type="match status" value="1"/>
</dbReference>
<feature type="compositionally biased region" description="Polar residues" evidence="7">
    <location>
        <begin position="564"/>
        <end position="589"/>
    </location>
</feature>
<feature type="domain" description="ABC transporter" evidence="9">
    <location>
        <begin position="333"/>
        <end position="568"/>
    </location>
</feature>
<dbReference type="InterPro" id="IPR017871">
    <property type="entry name" value="ABC_transporter-like_CS"/>
</dbReference>
<feature type="transmembrane region" description="Helical" evidence="8">
    <location>
        <begin position="257"/>
        <end position="283"/>
    </location>
</feature>
<evidence type="ECO:0000256" key="8">
    <source>
        <dbReference type="SAM" id="Phobius"/>
    </source>
</evidence>
<keyword evidence="2 8" id="KW-0812">Transmembrane</keyword>
<evidence type="ECO:0000256" key="4">
    <source>
        <dbReference type="ARBA" id="ARBA00022840"/>
    </source>
</evidence>
<dbReference type="InterPro" id="IPR036640">
    <property type="entry name" value="ABC1_TM_sf"/>
</dbReference>
<evidence type="ECO:0000256" key="2">
    <source>
        <dbReference type="ARBA" id="ARBA00022692"/>
    </source>
</evidence>
<feature type="transmembrane region" description="Helical" evidence="8">
    <location>
        <begin position="24"/>
        <end position="46"/>
    </location>
</feature>
<dbReference type="SMART" id="SM00382">
    <property type="entry name" value="AAA"/>
    <property type="match status" value="1"/>
</dbReference>
<dbReference type="Pfam" id="PF00005">
    <property type="entry name" value="ABC_tran"/>
    <property type="match status" value="1"/>
</dbReference>
<dbReference type="Pfam" id="PF00664">
    <property type="entry name" value="ABC_membrane"/>
    <property type="match status" value="1"/>
</dbReference>
<evidence type="ECO:0000256" key="1">
    <source>
        <dbReference type="ARBA" id="ARBA00004651"/>
    </source>
</evidence>
<dbReference type="EMBL" id="CP125967">
    <property type="protein sequence ID" value="WWO40086.1"/>
    <property type="molecule type" value="Genomic_DNA"/>
</dbReference>
<evidence type="ECO:0000256" key="5">
    <source>
        <dbReference type="ARBA" id="ARBA00022989"/>
    </source>
</evidence>
<dbReference type="InterPro" id="IPR027417">
    <property type="entry name" value="P-loop_NTPase"/>
</dbReference>
<feature type="transmembrane region" description="Helical" evidence="8">
    <location>
        <begin position="58"/>
        <end position="78"/>
    </location>
</feature>
<comment type="subcellular location">
    <subcellularLocation>
        <location evidence="1">Cell membrane</location>
        <topology evidence="1">Multi-pass membrane protein</topology>
    </subcellularLocation>
</comment>
<name>A0ABZ2GHE4_9GAMM</name>
<dbReference type="PROSITE" id="PS00211">
    <property type="entry name" value="ABC_TRANSPORTER_1"/>
    <property type="match status" value="1"/>
</dbReference>
<evidence type="ECO:0000256" key="3">
    <source>
        <dbReference type="ARBA" id="ARBA00022741"/>
    </source>
</evidence>
<dbReference type="Proteomes" id="UP001379444">
    <property type="component" value="Chromosome"/>
</dbReference>
<dbReference type="Gene3D" id="3.40.50.300">
    <property type="entry name" value="P-loop containing nucleotide triphosphate hydrolases"/>
    <property type="match status" value="1"/>
</dbReference>
<evidence type="ECO:0000313" key="12">
    <source>
        <dbReference type="Proteomes" id="UP001379444"/>
    </source>
</evidence>
<reference evidence="11 12" key="1">
    <citation type="journal article" date="2024" name="Front. Plant Sci.">
        <title>Comprehensive phenomic and genomic studies of the species, Pectobacterium cacticida and proposal for reclassification as Alcorniella cacticida comb. nov.</title>
        <authorList>
            <person name="Jonca J."/>
            <person name="Pirhonen M."/>
            <person name="Waleron M.M."/>
            <person name="Gawor J."/>
            <person name="Mrozik A."/>
            <person name="Smoktunowicz M."/>
            <person name="Waleron K."/>
            <person name="Waleron M."/>
        </authorList>
    </citation>
    <scope>NUCLEOTIDE SEQUENCE [LARGE SCALE GENOMIC DNA]</scope>
    <source>
        <strain evidence="11 12">DPMP6</strain>
    </source>
</reference>
<dbReference type="InterPro" id="IPR003439">
    <property type="entry name" value="ABC_transporter-like_ATP-bd"/>
</dbReference>
<feature type="region of interest" description="Disordered" evidence="7">
    <location>
        <begin position="564"/>
        <end position="591"/>
    </location>
</feature>
<dbReference type="PROSITE" id="PS50893">
    <property type="entry name" value="ABC_TRANSPORTER_2"/>
    <property type="match status" value="1"/>
</dbReference>
<evidence type="ECO:0000259" key="9">
    <source>
        <dbReference type="PROSITE" id="PS50893"/>
    </source>
</evidence>
<sequence length="616" mass="66227">MTVSHPASSGREIIDALAAYRQGFWGIGLFSAVINLLMLAPAIYMLQVYDRVLPASSTMTLAMLTIIMLGLFLLMGLLEWVRSAVVIRLGTQMDMRLNQRIFNAAFESNLRNGSASAGQALNDLTALRQFATGNALFAFFDAPWFPVYLLVIFLLHPWLGVMALAGAIILITLAWLNQKLTREPLSLAAKTTVQATQQASVNLRNADAIEAMGMLQAMRERWLTQHRAFLYYQNIASEKSATITSLTKSTRLALQSLMLGLGALLAVNGEITPGMMIAGSILVSRVLSPIDQIIGVWKQWMQARLAWQRVNRLLDAHPVRAAGMSLPAPQGKLQVEQLSANAPNTRTPILANITFELFPGDVLGVLGPSGSGKSTLARLLVAAMPALGGKIRLDGADMHQWDKGDLGRFIGYLPQDVQLFSGTIAENIARFTHPDAEKIVAAAITAGVHEMILRLPQGYDTQLGEGGAGLSGGQKQRIALARAIYNQPRLIVMDEPNASLDDDGEKALLAAIAAQQKAKSTQVLITHKPALLSCANKLLVLRAGQIQYFGATAHVLKELQRANTSANKPITKPASANPTPAKTADSANAATPKGLASAGLSMVYSAPTPRRPAPDK</sequence>
<accession>A0ABZ2GHE4</accession>
<dbReference type="InterPro" id="IPR010128">
    <property type="entry name" value="ATPase_T1SS_PrtD-like"/>
</dbReference>
<keyword evidence="3" id="KW-0547">Nucleotide-binding</keyword>
<dbReference type="PANTHER" id="PTHR24221">
    <property type="entry name" value="ATP-BINDING CASSETTE SUB-FAMILY B"/>
    <property type="match status" value="1"/>
</dbReference>
<dbReference type="InterPro" id="IPR011527">
    <property type="entry name" value="ABC1_TM_dom"/>
</dbReference>
<feature type="domain" description="ABC transmembrane type-1" evidence="10">
    <location>
        <begin position="25"/>
        <end position="302"/>
    </location>
</feature>
<keyword evidence="6 8" id="KW-0472">Membrane</keyword>
<evidence type="ECO:0000256" key="7">
    <source>
        <dbReference type="SAM" id="MobiDB-lite"/>
    </source>
</evidence>
<keyword evidence="5 8" id="KW-1133">Transmembrane helix</keyword>
<dbReference type="SUPFAM" id="SSF52540">
    <property type="entry name" value="P-loop containing nucleoside triphosphate hydrolases"/>
    <property type="match status" value="1"/>
</dbReference>
<dbReference type="PROSITE" id="PS50929">
    <property type="entry name" value="ABC_TM1F"/>
    <property type="match status" value="1"/>
</dbReference>
<dbReference type="NCBIfam" id="TIGR01842">
    <property type="entry name" value="type_I_sec_PrtD"/>
    <property type="match status" value="1"/>
</dbReference>
<proteinExistence type="predicted"/>
<gene>
    <name evidence="11" type="ORF">QNA12_09090</name>
</gene>
<dbReference type="CDD" id="cd18586">
    <property type="entry name" value="ABC_6TM_PrtD_like"/>
    <property type="match status" value="1"/>
</dbReference>
<organism evidence="11 12">
    <name type="scientific">Pectobacterium cacticida</name>
    <dbReference type="NCBI Taxonomy" id="69221"/>
    <lineage>
        <taxon>Bacteria</taxon>
        <taxon>Pseudomonadati</taxon>
        <taxon>Pseudomonadota</taxon>
        <taxon>Gammaproteobacteria</taxon>
        <taxon>Enterobacterales</taxon>
        <taxon>Pectobacteriaceae</taxon>
        <taxon>Pectobacterium</taxon>
    </lineage>
</organism>
<dbReference type="RefSeq" id="WP_264495933.1">
    <property type="nucleotide sequence ID" value="NZ_CP109947.1"/>
</dbReference>